<dbReference type="EMBL" id="CP091871">
    <property type="protein sequence ID" value="WEU39796.1"/>
    <property type="molecule type" value="Genomic_DNA"/>
</dbReference>
<dbReference type="SUPFAM" id="SSF52016">
    <property type="entry name" value="LeuD/IlvD-like"/>
    <property type="match status" value="1"/>
</dbReference>
<dbReference type="PANTHER" id="PTHR43345">
    <property type="entry name" value="3-ISOPROPYLMALATE DEHYDRATASE SMALL SUBUNIT 2-RELATED-RELATED"/>
    <property type="match status" value="1"/>
</dbReference>
<dbReference type="Proteomes" id="UP000186851">
    <property type="component" value="Chromosome"/>
</dbReference>
<reference evidence="5" key="2">
    <citation type="journal article" date="2022" name="Nat. Microbiol.">
        <title>A closed Candidatus Odinarchaeum chromosome exposes Asgard archaeal viruses.</title>
        <authorList>
            <person name="Tamarit D."/>
            <person name="Caceres E.F."/>
            <person name="Krupovic M."/>
            <person name="Nijland R."/>
            <person name="Eme L."/>
            <person name="Robinson N.P."/>
            <person name="Ettema T.J.G."/>
        </authorList>
    </citation>
    <scope>NUCLEOTIDE SEQUENCE</scope>
    <source>
        <strain evidence="5">LCB_4</strain>
    </source>
</reference>
<sequence>MIIKGRVWKFGDNVNTDEIIAGKRLLTLDFNEIAKYAFEAINPEFAKKVKPGDIIVAGDNFGCGSSREQAPIVIKKLGVSAVIANYFARIFFRNAINIGLPLIEAPQAYQTIKEGDIIEVNLSEGVITDLSNNNKIYFKKIPDFLTEILTEGGVINYLKKNKKFKVQYY</sequence>
<comment type="function">
    <text evidence="3">Catalyzes the isomerization between 2-isopropylmalate and 3-isopropylmalate, via the formation of 2-isopropylmaleate.</text>
</comment>
<dbReference type="InterPro" id="IPR011827">
    <property type="entry name" value="LeuD_type2/HacB/DmdB"/>
</dbReference>
<evidence type="ECO:0000313" key="5">
    <source>
        <dbReference type="EMBL" id="WEU39796.1"/>
    </source>
</evidence>
<dbReference type="InterPro" id="IPR033940">
    <property type="entry name" value="IPMI_Swivel"/>
</dbReference>
<protein>
    <recommendedName>
        <fullName evidence="3">3-isopropylmalate dehydratase small subunit</fullName>
        <ecNumber evidence="3">4.2.1.33</ecNumber>
    </recommendedName>
    <alternativeName>
        <fullName evidence="3">Alpha-IPM isomerase</fullName>
        <shortName evidence="3">IPMI</shortName>
    </alternativeName>
    <alternativeName>
        <fullName evidence="3">Isopropylmalate isomerase</fullName>
    </alternativeName>
</protein>
<dbReference type="AlphaFoldDB" id="A0AAF0D187"/>
<dbReference type="PANTHER" id="PTHR43345:SF2">
    <property type="entry name" value="3-ISOPROPYLMALATE DEHYDRATASE SMALL SUBUNIT 1"/>
    <property type="match status" value="1"/>
</dbReference>
<dbReference type="InterPro" id="IPR015928">
    <property type="entry name" value="Aconitase/3IPM_dehydase_swvl"/>
</dbReference>
<dbReference type="Pfam" id="PF00694">
    <property type="entry name" value="Aconitase_C"/>
    <property type="match status" value="1"/>
</dbReference>
<comment type="catalytic activity">
    <reaction evidence="3">
        <text>(2R,3S)-3-isopropylmalate = (2S)-2-isopropylmalate</text>
        <dbReference type="Rhea" id="RHEA:32287"/>
        <dbReference type="ChEBI" id="CHEBI:1178"/>
        <dbReference type="ChEBI" id="CHEBI:35121"/>
        <dbReference type="EC" id="4.2.1.33"/>
    </reaction>
</comment>
<dbReference type="Gene3D" id="3.20.19.10">
    <property type="entry name" value="Aconitase, domain 4"/>
    <property type="match status" value="1"/>
</dbReference>
<dbReference type="GO" id="GO:0003861">
    <property type="term" value="F:3-isopropylmalate dehydratase activity"/>
    <property type="evidence" value="ECO:0007669"/>
    <property type="project" value="UniProtKB-UniRule"/>
</dbReference>
<keyword evidence="3" id="KW-0100">Branched-chain amino acid biosynthesis</keyword>
<accession>A0AAF0D187</accession>
<evidence type="ECO:0000256" key="2">
    <source>
        <dbReference type="ARBA" id="ARBA00023239"/>
    </source>
</evidence>
<keyword evidence="3" id="KW-0028">Amino-acid biosynthesis</keyword>
<dbReference type="GO" id="GO:0009098">
    <property type="term" value="P:L-leucine biosynthetic process"/>
    <property type="evidence" value="ECO:0007669"/>
    <property type="project" value="UniProtKB-UniRule"/>
</dbReference>
<dbReference type="KEGG" id="oyw:OdinLCB4_004805"/>
<evidence type="ECO:0000259" key="4">
    <source>
        <dbReference type="Pfam" id="PF00694"/>
    </source>
</evidence>
<comment type="pathway">
    <text evidence="3">Amino-acid biosynthesis; L-leucine biosynthesis; L-leucine from 3-methyl-2-oxobutanoate: step 2/4.</text>
</comment>
<organism evidence="5 6">
    <name type="scientific">Odinarchaeota yellowstonii (strain LCB_4)</name>
    <dbReference type="NCBI Taxonomy" id="1841599"/>
    <lineage>
        <taxon>Archaea</taxon>
        <taxon>Promethearchaeati</taxon>
        <taxon>Candidatus Odinarchaeota</taxon>
        <taxon>Candidatus Odinarchaeia</taxon>
        <taxon>Candidatus Odinarchaeales</taxon>
        <taxon>Candidatus Odinarchaeaceae</taxon>
        <taxon>Candidatus Odinarchaeum</taxon>
    </lineage>
</organism>
<dbReference type="CDD" id="cd01577">
    <property type="entry name" value="IPMI_Swivel"/>
    <property type="match status" value="1"/>
</dbReference>
<dbReference type="NCBIfam" id="TIGR02087">
    <property type="entry name" value="LEUD_arch"/>
    <property type="match status" value="1"/>
</dbReference>
<keyword evidence="3" id="KW-0432">Leucine biosynthesis</keyword>
<dbReference type="InterPro" id="IPR050075">
    <property type="entry name" value="LeuD"/>
</dbReference>
<comment type="subunit">
    <text evidence="3">Heterodimer of LeuC and LeuD.</text>
</comment>
<dbReference type="InterPro" id="IPR000573">
    <property type="entry name" value="AconitaseA/IPMdHydase_ssu_swvl"/>
</dbReference>
<name>A0AAF0D187_ODILC</name>
<evidence type="ECO:0000313" key="6">
    <source>
        <dbReference type="Proteomes" id="UP000186851"/>
    </source>
</evidence>
<feature type="domain" description="Aconitase A/isopropylmalate dehydratase small subunit swivel" evidence="4">
    <location>
        <begin position="46"/>
        <end position="102"/>
    </location>
</feature>
<comment type="similarity">
    <text evidence="1 3">Belongs to the LeuD family. LeuD type 2 subfamily.</text>
</comment>
<gene>
    <name evidence="3" type="primary">leuD</name>
    <name evidence="5" type="ORF">OdinLCB4_004805</name>
</gene>
<keyword evidence="2 3" id="KW-0456">Lyase</keyword>
<evidence type="ECO:0000256" key="3">
    <source>
        <dbReference type="HAMAP-Rule" id="MF_01032"/>
    </source>
</evidence>
<reference evidence="5" key="1">
    <citation type="journal article" date="2017" name="Nature">
        <title>Asgard archaea illuminate the origin of eukaryotic cellular complexity.</title>
        <authorList>
            <person name="Zaremba-Niedzwiedzka K."/>
            <person name="Caceres E.F."/>
            <person name="Saw J.H."/>
            <person name="Backstrom D."/>
            <person name="Juzokaite L."/>
            <person name="Vancaester E."/>
            <person name="Seitz K.W."/>
            <person name="Anantharaman K."/>
            <person name="Starnawski P."/>
            <person name="Kjeldsen K.U."/>
            <person name="Scott M.B."/>
            <person name="Nunoura T."/>
            <person name="Banfield J.F."/>
            <person name="Schramm A."/>
            <person name="Baker B.J."/>
            <person name="Spang A."/>
            <person name="Ettema T.J.G."/>
        </authorList>
    </citation>
    <scope>NUCLEOTIDE SEQUENCE</scope>
    <source>
        <strain evidence="5">LCB_4</strain>
    </source>
</reference>
<dbReference type="HAMAP" id="MF_01032">
    <property type="entry name" value="LeuD_type2"/>
    <property type="match status" value="1"/>
</dbReference>
<dbReference type="EC" id="4.2.1.33" evidence="3"/>
<evidence type="ECO:0000256" key="1">
    <source>
        <dbReference type="ARBA" id="ARBA00009869"/>
    </source>
</evidence>
<proteinExistence type="inferred from homology"/>